<proteinExistence type="predicted"/>
<feature type="compositionally biased region" description="Basic and acidic residues" evidence="1">
    <location>
        <begin position="463"/>
        <end position="472"/>
    </location>
</feature>
<comment type="caution">
    <text evidence="2">The sequence shown here is derived from an EMBL/GenBank/DDBJ whole genome shotgun (WGS) entry which is preliminary data.</text>
</comment>
<evidence type="ECO:0000256" key="1">
    <source>
        <dbReference type="SAM" id="MobiDB-lite"/>
    </source>
</evidence>
<feature type="region of interest" description="Disordered" evidence="1">
    <location>
        <begin position="463"/>
        <end position="483"/>
    </location>
</feature>
<evidence type="ECO:0000313" key="3">
    <source>
        <dbReference type="Proteomes" id="UP001359485"/>
    </source>
</evidence>
<keyword evidence="3" id="KW-1185">Reference proteome</keyword>
<name>A0ABR1BBJ8_POLSC</name>
<dbReference type="Proteomes" id="UP001359485">
    <property type="component" value="Unassembled WGS sequence"/>
</dbReference>
<accession>A0ABR1BBJ8</accession>
<reference evidence="2 3" key="1">
    <citation type="submission" date="2023-09" db="EMBL/GenBank/DDBJ databases">
        <title>Genomes of two closely related lineages of the louse Polyplax serrata with different host specificities.</title>
        <authorList>
            <person name="Martinu J."/>
            <person name="Tarabai H."/>
            <person name="Stefka J."/>
            <person name="Hypsa V."/>
        </authorList>
    </citation>
    <scope>NUCLEOTIDE SEQUENCE [LARGE SCALE GENOMIC DNA]</scope>
    <source>
        <strain evidence="2">98ZLc_SE</strain>
    </source>
</reference>
<dbReference type="EMBL" id="JAWJWF010000001">
    <property type="protein sequence ID" value="KAK6640826.1"/>
    <property type="molecule type" value="Genomic_DNA"/>
</dbReference>
<gene>
    <name evidence="2" type="ORF">RUM44_012523</name>
</gene>
<feature type="region of interest" description="Disordered" evidence="1">
    <location>
        <begin position="1164"/>
        <end position="1216"/>
    </location>
</feature>
<feature type="region of interest" description="Disordered" evidence="1">
    <location>
        <begin position="740"/>
        <end position="783"/>
    </location>
</feature>
<evidence type="ECO:0000313" key="2">
    <source>
        <dbReference type="EMBL" id="KAK6640826.1"/>
    </source>
</evidence>
<feature type="compositionally biased region" description="Basic residues" evidence="1">
    <location>
        <begin position="1185"/>
        <end position="1207"/>
    </location>
</feature>
<protein>
    <submittedName>
        <fullName evidence="2">Uncharacterized protein</fullName>
    </submittedName>
</protein>
<organism evidence="2 3">
    <name type="scientific">Polyplax serrata</name>
    <name type="common">Common mouse louse</name>
    <dbReference type="NCBI Taxonomy" id="468196"/>
    <lineage>
        <taxon>Eukaryota</taxon>
        <taxon>Metazoa</taxon>
        <taxon>Ecdysozoa</taxon>
        <taxon>Arthropoda</taxon>
        <taxon>Hexapoda</taxon>
        <taxon>Insecta</taxon>
        <taxon>Pterygota</taxon>
        <taxon>Neoptera</taxon>
        <taxon>Paraneoptera</taxon>
        <taxon>Psocodea</taxon>
        <taxon>Troctomorpha</taxon>
        <taxon>Phthiraptera</taxon>
        <taxon>Anoplura</taxon>
        <taxon>Polyplacidae</taxon>
        <taxon>Polyplax</taxon>
    </lineage>
</organism>
<sequence>MDTCKEIDGPNDMLIWEDLLNLDCTYVSYEDLQSRYSALHTTYLKEIENSQKVKKSLEKCLKLYARLCKKFEAQQKIIDNLEKNINEKMCCLEESYKNQEKLKGLIDIYKTERSLYSGDSNLDLKRDKEVLLDICCQLIFESVKTNNIKNITNLILRKFKKDLSSEKLNLLKSRHLTVKKELAKGKGFSSNPFEDVKPFNNPNNIVNKVDDECEAIEKFKEEEDSRSSCVTDQNESVTFKLISHETAKEESNVDEFLSKIGCVNSNNGEATTDVGSECSRDKYSFSIEELNRKEKNDELHVRNEHMDYCLPVIDDSVIVPEIPEIEKTTLGKQIRGCNIECSLTQNGSDNLLRSECDTSHLETNSSCLEYKDNYKQNKSCSYENMTKTVESPLELSSTGQENNETRKINCNSLASNIVTLCAQKEYESTSITNKFSEIEKLNDSINKPSTDKETEVKNSDLDCRGLGEKKENSNSMEADSAPNEMRKLPQLTNSIFDLPECQNSSNSTKCKTRTVNTKYFSTGEKVVNSEESISRSSSGYTVEFPFEKNTVETKEIRKTEQELPENGGLSHNTSAVLGNKGEKTRLIENVHANNQSDKNFRHNNLEPGIKEADLSRIFEEMSCVRLLSPIREFELESTRERRNEVNEKRFSLSDLPPTVAPVNIFNMDLRRKRTYSPSESCKSKKIKAVNAKARKVESETCNYLDSIMTAMSKQNMELKQCIFNKSSLPDENKEDKTFALSSTGRASNIRKSDSEVEPWSSQTVRDEWKPEAEPPTSPNWCQTEVSRDKPFVSERILKSVIQKFVSSSFTSTEEAEKSVKNSISVLSNGSDEMIARIIVGMVFENVNEEVQVRERPVPPLTNTQYHLIILLSIFKAHDPKRENIMSIIQSKISEKLFPDNFYWPDDALETVCRFYVAICRNRNDTLTSWKFCVQAMTTMRQRCCIVVFVALSTWPDILHKASALKDNILPLTVVNIFLHMPNESRNENQKKKLLGLKHMLREFYEFEIEHTIEKYAANLLDLFYNSETAVEKALILLHTCRTAEWSQKHILSNLCSKLNEKPNDLLGARILGVLKELVSQFSVRNKCLARDVITCLTGLLNSHMLNHESEVKVIEVLLGMKQHKTARKIINEWTPKQAISESMKMEIINMASLDILRELKQNPGKEQFTRNDTSRKARQVWNKNVKGKMGKKKNQKKKNKGNNKMKGKLLGPGTVL</sequence>